<gene>
    <name evidence="2" type="ORF">D8674_039101</name>
</gene>
<accession>A0A5N5GFU3</accession>
<evidence type="ECO:0000256" key="1">
    <source>
        <dbReference type="SAM" id="MobiDB-lite"/>
    </source>
</evidence>
<protein>
    <submittedName>
        <fullName evidence="2">S ribonuclease</fullName>
    </submittedName>
</protein>
<evidence type="ECO:0000313" key="3">
    <source>
        <dbReference type="Proteomes" id="UP000327157"/>
    </source>
</evidence>
<reference evidence="2 3" key="1">
    <citation type="submission" date="2019-09" db="EMBL/GenBank/DDBJ databases">
        <authorList>
            <person name="Ou C."/>
        </authorList>
    </citation>
    <scope>NUCLEOTIDE SEQUENCE [LARGE SCALE GENOMIC DNA]</scope>
    <source>
        <strain evidence="2">S2</strain>
        <tissue evidence="2">Leaf</tissue>
    </source>
</reference>
<dbReference type="EMBL" id="SMOL01000454">
    <property type="protein sequence ID" value="KAB2614198.1"/>
    <property type="molecule type" value="Genomic_DNA"/>
</dbReference>
<keyword evidence="3" id="KW-1185">Reference proteome</keyword>
<feature type="region of interest" description="Disordered" evidence="1">
    <location>
        <begin position="247"/>
        <end position="288"/>
    </location>
</feature>
<reference evidence="2 3" key="2">
    <citation type="submission" date="2019-11" db="EMBL/GenBank/DDBJ databases">
        <title>A de novo genome assembly of a pear dwarfing rootstock.</title>
        <authorList>
            <person name="Wang F."/>
            <person name="Wang J."/>
            <person name="Li S."/>
            <person name="Zhang Y."/>
            <person name="Fang M."/>
            <person name="Ma L."/>
            <person name="Zhao Y."/>
            <person name="Jiang S."/>
        </authorList>
    </citation>
    <scope>NUCLEOTIDE SEQUENCE [LARGE SCALE GENOMIC DNA]</scope>
    <source>
        <strain evidence="2">S2</strain>
        <tissue evidence="2">Leaf</tissue>
    </source>
</reference>
<proteinExistence type="predicted"/>
<dbReference type="Proteomes" id="UP000327157">
    <property type="component" value="Unassembled WGS sequence"/>
</dbReference>
<name>A0A5N5GFU3_9ROSA</name>
<organism evidence="2 3">
    <name type="scientific">Pyrus ussuriensis x Pyrus communis</name>
    <dbReference type="NCBI Taxonomy" id="2448454"/>
    <lineage>
        <taxon>Eukaryota</taxon>
        <taxon>Viridiplantae</taxon>
        <taxon>Streptophyta</taxon>
        <taxon>Embryophyta</taxon>
        <taxon>Tracheophyta</taxon>
        <taxon>Spermatophyta</taxon>
        <taxon>Magnoliopsida</taxon>
        <taxon>eudicotyledons</taxon>
        <taxon>Gunneridae</taxon>
        <taxon>Pentapetalae</taxon>
        <taxon>rosids</taxon>
        <taxon>fabids</taxon>
        <taxon>Rosales</taxon>
        <taxon>Rosaceae</taxon>
        <taxon>Amygdaloideae</taxon>
        <taxon>Maleae</taxon>
        <taxon>Pyrus</taxon>
    </lineage>
</organism>
<evidence type="ECO:0000313" key="2">
    <source>
        <dbReference type="EMBL" id="KAB2614198.1"/>
    </source>
</evidence>
<sequence length="288" mass="32030">MIDVIRSDDLIEKYKLHKSGGLVYVRGVMVTFNPSVIYIVLELDPSSASMSSKFNIATSQYDLSVYHRKAYADLLIPLVKGTSNNGNPTLESARVLFAMLTHCDVPFSFLIFKSILSKSKRAGTHQRGSTIHLYQPHHQLPPWIGKWKITYLKFEINSLRKQFVVFKSLVDQSASSPLVSNSLFSPSISQTSLNQPSFLVPYLPVDPSSVSYNTTASSNHYVSINVHQHFSSTPTSKGKHIRFTYSSDEDKDEEGLGHSPCPRDVPVENIIAGGSPISSDDSSQLEEF</sequence>
<comment type="caution">
    <text evidence="2">The sequence shown here is derived from an EMBL/GenBank/DDBJ whole genome shotgun (WGS) entry which is preliminary data.</text>
</comment>
<dbReference type="AlphaFoldDB" id="A0A5N5GFU3"/>